<dbReference type="InterPro" id="IPR045087">
    <property type="entry name" value="Cu-oxidase_fam"/>
</dbReference>
<keyword evidence="2" id="KW-0479">Metal-binding</keyword>
<dbReference type="InterPro" id="IPR001117">
    <property type="entry name" value="Cu-oxidase_2nd"/>
</dbReference>
<dbReference type="OrthoDB" id="2121828at2759"/>
<accession>A0A433D7R5</accession>
<gene>
    <name evidence="8" type="ORF">BC936DRAFT_146431</name>
</gene>
<dbReference type="FunFam" id="2.60.40.420:FF:000045">
    <property type="entry name" value="Laccase 2"/>
    <property type="match status" value="1"/>
</dbReference>
<comment type="caution">
    <text evidence="8">The sequence shown here is derived from an EMBL/GenBank/DDBJ whole genome shotgun (WGS) entry which is preliminary data.</text>
</comment>
<feature type="domain" description="Plastocyanin-like" evidence="6">
    <location>
        <begin position="440"/>
        <end position="521"/>
    </location>
</feature>
<dbReference type="Proteomes" id="UP000268093">
    <property type="component" value="Unassembled WGS sequence"/>
</dbReference>
<keyword evidence="4" id="KW-0186">Copper</keyword>
<reference evidence="8 9" key="1">
    <citation type="journal article" date="2018" name="New Phytol.">
        <title>Phylogenomics of Endogonaceae and evolution of mycorrhizas within Mucoromycota.</title>
        <authorList>
            <person name="Chang Y."/>
            <person name="Desiro A."/>
            <person name="Na H."/>
            <person name="Sandor L."/>
            <person name="Lipzen A."/>
            <person name="Clum A."/>
            <person name="Barry K."/>
            <person name="Grigoriev I.V."/>
            <person name="Martin F.M."/>
            <person name="Stajich J.E."/>
            <person name="Smith M.E."/>
            <person name="Bonito G."/>
            <person name="Spatafora J.W."/>
        </authorList>
    </citation>
    <scope>NUCLEOTIDE SEQUENCE [LARGE SCALE GENOMIC DNA]</scope>
    <source>
        <strain evidence="8 9">GMNB39</strain>
    </source>
</reference>
<dbReference type="Gene3D" id="2.60.40.420">
    <property type="entry name" value="Cupredoxins - blue copper proteins"/>
    <property type="match status" value="3"/>
</dbReference>
<protein>
    <submittedName>
        <fullName evidence="8">Cupredoxin</fullName>
    </submittedName>
</protein>
<evidence type="ECO:0000259" key="6">
    <source>
        <dbReference type="Pfam" id="PF07731"/>
    </source>
</evidence>
<keyword evidence="9" id="KW-1185">Reference proteome</keyword>
<feature type="domain" description="Plastocyanin-like" evidence="5">
    <location>
        <begin position="198"/>
        <end position="368"/>
    </location>
</feature>
<evidence type="ECO:0000313" key="8">
    <source>
        <dbReference type="EMBL" id="RUP46875.1"/>
    </source>
</evidence>
<keyword evidence="3" id="KW-0560">Oxidoreductase</keyword>
<dbReference type="GO" id="GO:0016491">
    <property type="term" value="F:oxidoreductase activity"/>
    <property type="evidence" value="ECO:0007669"/>
    <property type="project" value="UniProtKB-KW"/>
</dbReference>
<dbReference type="AlphaFoldDB" id="A0A433D7R5"/>
<dbReference type="InterPro" id="IPR033138">
    <property type="entry name" value="Cu_oxidase_CS"/>
</dbReference>
<evidence type="ECO:0000256" key="4">
    <source>
        <dbReference type="ARBA" id="ARBA00023008"/>
    </source>
</evidence>
<feature type="domain" description="Plastocyanin-like" evidence="7">
    <location>
        <begin position="77"/>
        <end position="187"/>
    </location>
</feature>
<proteinExistence type="inferred from homology"/>
<dbReference type="PANTHER" id="PTHR11709">
    <property type="entry name" value="MULTI-COPPER OXIDASE"/>
    <property type="match status" value="1"/>
</dbReference>
<dbReference type="InterPro" id="IPR002355">
    <property type="entry name" value="Cu_oxidase_Cu_BS"/>
</dbReference>
<dbReference type="Pfam" id="PF07731">
    <property type="entry name" value="Cu-oxidase_2"/>
    <property type="match status" value="2"/>
</dbReference>
<evidence type="ECO:0000256" key="3">
    <source>
        <dbReference type="ARBA" id="ARBA00023002"/>
    </source>
</evidence>
<feature type="non-terminal residue" evidence="8">
    <location>
        <position position="1"/>
    </location>
</feature>
<dbReference type="PROSITE" id="PS00079">
    <property type="entry name" value="MULTICOPPER_OXIDASE1"/>
    <property type="match status" value="1"/>
</dbReference>
<dbReference type="PANTHER" id="PTHR11709:SF511">
    <property type="entry name" value="LACCASE"/>
    <property type="match status" value="1"/>
</dbReference>
<dbReference type="Pfam" id="PF07732">
    <property type="entry name" value="Cu-oxidase_3"/>
    <property type="match status" value="1"/>
</dbReference>
<name>A0A433D7R5_9FUNG</name>
<organism evidence="8 9">
    <name type="scientific">Jimgerdemannia flammicorona</name>
    <dbReference type="NCBI Taxonomy" id="994334"/>
    <lineage>
        <taxon>Eukaryota</taxon>
        <taxon>Fungi</taxon>
        <taxon>Fungi incertae sedis</taxon>
        <taxon>Mucoromycota</taxon>
        <taxon>Mucoromycotina</taxon>
        <taxon>Endogonomycetes</taxon>
        <taxon>Endogonales</taxon>
        <taxon>Endogonaceae</taxon>
        <taxon>Jimgerdemannia</taxon>
    </lineage>
</organism>
<dbReference type="InterPro" id="IPR008972">
    <property type="entry name" value="Cupredoxin"/>
</dbReference>
<dbReference type="GO" id="GO:0005507">
    <property type="term" value="F:copper ion binding"/>
    <property type="evidence" value="ECO:0007669"/>
    <property type="project" value="InterPro"/>
</dbReference>
<evidence type="ECO:0000259" key="5">
    <source>
        <dbReference type="Pfam" id="PF00394"/>
    </source>
</evidence>
<evidence type="ECO:0000313" key="9">
    <source>
        <dbReference type="Proteomes" id="UP000268093"/>
    </source>
</evidence>
<dbReference type="Pfam" id="PF00394">
    <property type="entry name" value="Cu-oxidase"/>
    <property type="match status" value="1"/>
</dbReference>
<comment type="similarity">
    <text evidence="1">Belongs to the multicopper oxidase family.</text>
</comment>
<feature type="domain" description="Plastocyanin-like" evidence="6">
    <location>
        <begin position="539"/>
        <end position="575"/>
    </location>
</feature>
<dbReference type="InterPro" id="IPR011707">
    <property type="entry name" value="Cu-oxidase-like_N"/>
</dbReference>
<dbReference type="PROSITE" id="PS00080">
    <property type="entry name" value="MULTICOPPER_OXIDASE2"/>
    <property type="match status" value="1"/>
</dbReference>
<dbReference type="InterPro" id="IPR011706">
    <property type="entry name" value="Cu-oxidase_C"/>
</dbReference>
<evidence type="ECO:0000256" key="2">
    <source>
        <dbReference type="ARBA" id="ARBA00022723"/>
    </source>
</evidence>
<sequence length="595" mass="65912">EDPIFKTPWGFHPFLKPRPGVTSIKLPIPTLQPNAATTLNIMIWNTQILAVSIVLLGGVSPSLAASRSYDFTVSKFAAAPDGFNVNVLGANRQLNVPIIVNKGDTISVKTTNNLDEPTALHFHGIFQNGTNWYDGAAMVTQCPIQPNKTLTYTFKVDKQHGTYWWHSHHKSQYIQGLRGPLIVKDPANEPYTKDYDQEIIVSLADWYHTDKNILLSQLFAPGGNGDEPMPDSGLINGKGQYDCTQSNPVVGTQRAKNACVSNSTLEVFNVQQSKRYRFRIINMSAMAVFNFTIDGHRLDVIEADGTDTQKVTVDTIRIGPAQRYSVIVTMNQTAQDYWVRAVIDTTQWMQNFTSTFNPETRAILHYGTAGTAKTPTTQPPSQATLLNPYSLLPYSYPPPPANFDLGVSMRFDMLNDEVTNINYAFVTIDNVYDTVHYEMPKRPTLFDVLDGNNLPNSTLAINVAKNAVVELTIWNDDVTEHYFHLHGHQFWVMGSGQALNNVIKPGPTQNFPVRDTIAVPGCRKRANNTGEGICGGGLGYVRVRFIADNPGVWLLHCHMEWHMAAGLAATFVVDADGLRATRGSLPAAIRNTCNV</sequence>
<evidence type="ECO:0000259" key="7">
    <source>
        <dbReference type="Pfam" id="PF07732"/>
    </source>
</evidence>
<dbReference type="EMBL" id="RBNI01005265">
    <property type="protein sequence ID" value="RUP46875.1"/>
    <property type="molecule type" value="Genomic_DNA"/>
</dbReference>
<evidence type="ECO:0000256" key="1">
    <source>
        <dbReference type="ARBA" id="ARBA00010609"/>
    </source>
</evidence>
<dbReference type="SUPFAM" id="SSF49503">
    <property type="entry name" value="Cupredoxins"/>
    <property type="match status" value="3"/>
</dbReference>